<feature type="compositionally biased region" description="Low complexity" evidence="15">
    <location>
        <begin position="708"/>
        <end position="720"/>
    </location>
</feature>
<keyword evidence="7" id="KW-0564">Palmitate</keyword>
<feature type="region of interest" description="Disordered" evidence="15">
    <location>
        <begin position="708"/>
        <end position="727"/>
    </location>
</feature>
<gene>
    <name evidence="18" type="ORF">ZT1A5_G4514</name>
</gene>
<evidence type="ECO:0000313" key="19">
    <source>
        <dbReference type="Proteomes" id="UP000215453"/>
    </source>
</evidence>
<dbReference type="InterPro" id="IPR001594">
    <property type="entry name" value="Palmitoyltrfase_DHHC"/>
</dbReference>
<feature type="region of interest" description="Disordered" evidence="15">
    <location>
        <begin position="822"/>
        <end position="853"/>
    </location>
</feature>
<protein>
    <recommendedName>
        <fullName evidence="11">Palmitoyltransferase PFA5</fullName>
        <ecNumber evidence="2">2.3.1.225</ecNumber>
    </recommendedName>
    <alternativeName>
        <fullName evidence="12">Protein fatty acyltransferase 5</fullName>
    </alternativeName>
</protein>
<evidence type="ECO:0000256" key="15">
    <source>
        <dbReference type="SAM" id="MobiDB-lite"/>
    </source>
</evidence>
<evidence type="ECO:0000256" key="3">
    <source>
        <dbReference type="ARBA" id="ARBA00022679"/>
    </source>
</evidence>
<dbReference type="PROSITE" id="PS50216">
    <property type="entry name" value="DHHC"/>
    <property type="match status" value="1"/>
</dbReference>
<evidence type="ECO:0000256" key="1">
    <source>
        <dbReference type="ARBA" id="ARBA00004141"/>
    </source>
</evidence>
<dbReference type="InterPro" id="IPR039859">
    <property type="entry name" value="PFA4/ZDH16/20/ERF2-like"/>
</dbReference>
<organism evidence="18 19">
    <name type="scientific">Zymoseptoria tritici ST99CH_1A5</name>
    <dbReference type="NCBI Taxonomy" id="1276529"/>
    <lineage>
        <taxon>Eukaryota</taxon>
        <taxon>Fungi</taxon>
        <taxon>Dikarya</taxon>
        <taxon>Ascomycota</taxon>
        <taxon>Pezizomycotina</taxon>
        <taxon>Dothideomycetes</taxon>
        <taxon>Dothideomycetidae</taxon>
        <taxon>Mycosphaerellales</taxon>
        <taxon>Mycosphaerellaceae</taxon>
        <taxon>Zymoseptoria</taxon>
    </lineage>
</organism>
<evidence type="ECO:0000256" key="14">
    <source>
        <dbReference type="SAM" id="Coils"/>
    </source>
</evidence>
<feature type="transmembrane region" description="Helical" evidence="16">
    <location>
        <begin position="473"/>
        <end position="495"/>
    </location>
</feature>
<dbReference type="GO" id="GO:0005783">
    <property type="term" value="C:endoplasmic reticulum"/>
    <property type="evidence" value="ECO:0007669"/>
    <property type="project" value="TreeGrafter"/>
</dbReference>
<evidence type="ECO:0000256" key="9">
    <source>
        <dbReference type="ARBA" id="ARBA00023315"/>
    </source>
</evidence>
<dbReference type="GO" id="GO:0006612">
    <property type="term" value="P:protein targeting to membrane"/>
    <property type="evidence" value="ECO:0007669"/>
    <property type="project" value="TreeGrafter"/>
</dbReference>
<feature type="compositionally biased region" description="Basic and acidic residues" evidence="15">
    <location>
        <begin position="822"/>
        <end position="831"/>
    </location>
</feature>
<dbReference type="EMBL" id="LT882678">
    <property type="protein sequence ID" value="SMY23074.1"/>
    <property type="molecule type" value="Genomic_DNA"/>
</dbReference>
<evidence type="ECO:0000256" key="6">
    <source>
        <dbReference type="ARBA" id="ARBA00023136"/>
    </source>
</evidence>
<dbReference type="Proteomes" id="UP000215453">
    <property type="component" value="Chromosome 3"/>
</dbReference>
<comment type="similarity">
    <text evidence="10">Belongs to the DHHC palmitoyltransferase family. PFA5 subfamily.</text>
</comment>
<dbReference type="PANTHER" id="PTHR22883:SF23">
    <property type="entry name" value="PALMITOYLTRANSFERASE ZDHHC6"/>
    <property type="match status" value="1"/>
</dbReference>
<keyword evidence="4 16" id="KW-0812">Transmembrane</keyword>
<evidence type="ECO:0000256" key="11">
    <source>
        <dbReference type="ARBA" id="ARBA00039742"/>
    </source>
</evidence>
<evidence type="ECO:0000256" key="13">
    <source>
        <dbReference type="ARBA" id="ARBA00048048"/>
    </source>
</evidence>
<evidence type="ECO:0000256" key="8">
    <source>
        <dbReference type="ARBA" id="ARBA00023288"/>
    </source>
</evidence>
<dbReference type="EC" id="2.3.1.225" evidence="2"/>
<evidence type="ECO:0000313" key="18">
    <source>
        <dbReference type="EMBL" id="SMY23074.1"/>
    </source>
</evidence>
<feature type="domain" description="Palmitoyltransferase DHHC" evidence="17">
    <location>
        <begin position="544"/>
        <end position="656"/>
    </location>
</feature>
<evidence type="ECO:0000256" key="7">
    <source>
        <dbReference type="ARBA" id="ARBA00023139"/>
    </source>
</evidence>
<name>A0A1Y6LF61_ZYMTR</name>
<evidence type="ECO:0000256" key="5">
    <source>
        <dbReference type="ARBA" id="ARBA00022989"/>
    </source>
</evidence>
<keyword evidence="14" id="KW-0175">Coiled coil</keyword>
<comment type="subcellular location">
    <subcellularLocation>
        <location evidence="1">Membrane</location>
        <topology evidence="1">Multi-pass membrane protein</topology>
    </subcellularLocation>
</comment>
<evidence type="ECO:0000256" key="16">
    <source>
        <dbReference type="SAM" id="Phobius"/>
    </source>
</evidence>
<keyword evidence="9" id="KW-0012">Acyltransferase</keyword>
<feature type="region of interest" description="Disordered" evidence="15">
    <location>
        <begin position="674"/>
        <end position="701"/>
    </location>
</feature>
<dbReference type="PANTHER" id="PTHR22883">
    <property type="entry name" value="ZINC FINGER DHHC DOMAIN CONTAINING PROTEIN"/>
    <property type="match status" value="1"/>
</dbReference>
<feature type="transmembrane region" description="Helical" evidence="16">
    <location>
        <begin position="617"/>
        <end position="637"/>
    </location>
</feature>
<dbReference type="GO" id="GO:0005794">
    <property type="term" value="C:Golgi apparatus"/>
    <property type="evidence" value="ECO:0007669"/>
    <property type="project" value="TreeGrafter"/>
</dbReference>
<keyword evidence="5 16" id="KW-1133">Transmembrane helix</keyword>
<sequence>MAVHTVPSRLFRRRKKALEHTRKLHRDLENLKKEKERESAASDRKLQILEDELDIARQFSKAYELDVEKWKGRYETVKAINWKLEESIRAVEEDKALLVRRIAELLGEYDGGSDCSSSSLKRISDTQPTGHLRNVRDSLDETVVQQYHDDARARRGSEESCARVSRDFTPWLDTLAPHSESDADASSGSLAHPMNFAAGLSGHPAEQRLPSSKIQQWWMGVNVLEPFDGSTDVPDGTDPDAIAPEVGCGGKASPVPRTMPGDSGPSQSVDNDFETTKAFRDSASIRTVHRRKSISPENSPRPRNPTPVRAAAGGEASEAIESSAGIVHQRHSTEDSEHGADAGVMARHDKRESYILRTGLKVLPKFRTSASDLLQKLGDTFAFDRIERKSKGVMVVLVTETFGYKDRIMEAGKADLRKTLLEQYKNVAVSLATAKFMPVFLLGCIVYASYVVIHPLTINYLLSPPRDDIPRRLVLGIVFSTIYGLLLIPVIACYIRLLLVVFLNPGYVPLGTEKKPDIKEPQPGLEEYYRRDAFICDQNGMPIWCFHCNNWKPDRTHHNQDTARCTRKMDHFCPWVGGVVGERAFKFFMQFLFYTMIFTAYLTGILAWVVQSYKGDVHLFVAIGLAGFFLLFSAGMVMNGLNMVFKNVTTIELVSKRIYMAVILPPERQMDLLAPPPPAKLPPGSSDHESERPTTSELDDPSHINYFQRQQSSSSRQNPSPSRPSRRIWKGTITYPLHLPTNRPPIPAPPQRAFAILQLPPGLNPWNLGSVYANFAAVFGDSIVDWLLPLKHSPCCDHSSDISEYPLGPEFELMLRDAGLVKHDSGGERRGSVTTGVTSSSERKRRRRILDKGWQNGERPVAWDSHREARRMRKAWKARATASKHPDRDPDSTLEHDGVKE</sequence>
<keyword evidence="8" id="KW-0449">Lipoprotein</keyword>
<dbReference type="GO" id="GO:0016020">
    <property type="term" value="C:membrane"/>
    <property type="evidence" value="ECO:0007669"/>
    <property type="project" value="UniProtKB-SubCell"/>
</dbReference>
<feature type="region of interest" description="Disordered" evidence="15">
    <location>
        <begin position="873"/>
        <end position="901"/>
    </location>
</feature>
<feature type="transmembrane region" description="Helical" evidence="16">
    <location>
        <begin position="427"/>
        <end position="453"/>
    </location>
</feature>
<comment type="catalytic activity">
    <reaction evidence="13">
        <text>L-cysteinyl-[protein] + hexadecanoyl-CoA = S-hexadecanoyl-L-cysteinyl-[protein] + CoA</text>
        <dbReference type="Rhea" id="RHEA:36683"/>
        <dbReference type="Rhea" id="RHEA-COMP:10131"/>
        <dbReference type="Rhea" id="RHEA-COMP:11032"/>
        <dbReference type="ChEBI" id="CHEBI:29950"/>
        <dbReference type="ChEBI" id="CHEBI:57287"/>
        <dbReference type="ChEBI" id="CHEBI:57379"/>
        <dbReference type="ChEBI" id="CHEBI:74151"/>
        <dbReference type="EC" id="2.3.1.225"/>
    </reaction>
</comment>
<evidence type="ECO:0000256" key="4">
    <source>
        <dbReference type="ARBA" id="ARBA00022692"/>
    </source>
</evidence>
<keyword evidence="6 16" id="KW-0472">Membrane</keyword>
<dbReference type="AlphaFoldDB" id="A0A1Y6LF61"/>
<feature type="compositionally biased region" description="Basic and acidic residues" evidence="15">
    <location>
        <begin position="884"/>
        <end position="901"/>
    </location>
</feature>
<keyword evidence="3" id="KW-0808">Transferase</keyword>
<dbReference type="GO" id="GO:0019706">
    <property type="term" value="F:protein-cysteine S-palmitoyltransferase activity"/>
    <property type="evidence" value="ECO:0007669"/>
    <property type="project" value="UniProtKB-EC"/>
</dbReference>
<reference evidence="18 19" key="1">
    <citation type="submission" date="2016-10" db="EMBL/GenBank/DDBJ databases">
        <authorList>
            <person name="Varghese N."/>
        </authorList>
    </citation>
    <scope>NUCLEOTIDE SEQUENCE [LARGE SCALE GENOMIC DNA]</scope>
</reference>
<evidence type="ECO:0000256" key="10">
    <source>
        <dbReference type="ARBA" id="ARBA00038298"/>
    </source>
</evidence>
<evidence type="ECO:0000256" key="2">
    <source>
        <dbReference type="ARBA" id="ARBA00012210"/>
    </source>
</evidence>
<dbReference type="Pfam" id="PF01529">
    <property type="entry name" value="DHHC"/>
    <property type="match status" value="1"/>
</dbReference>
<proteinExistence type="inferred from homology"/>
<feature type="transmembrane region" description="Helical" evidence="16">
    <location>
        <begin position="591"/>
        <end position="611"/>
    </location>
</feature>
<accession>A0A1Y6LF61</accession>
<feature type="coiled-coil region" evidence="14">
    <location>
        <begin position="14"/>
        <end position="52"/>
    </location>
</feature>
<feature type="region of interest" description="Disordered" evidence="15">
    <location>
        <begin position="251"/>
        <end position="318"/>
    </location>
</feature>
<evidence type="ECO:0000259" key="17">
    <source>
        <dbReference type="Pfam" id="PF01529"/>
    </source>
</evidence>
<evidence type="ECO:0000256" key="12">
    <source>
        <dbReference type="ARBA" id="ARBA00041624"/>
    </source>
</evidence>